<gene>
    <name evidence="5" type="ORF">FMM08_04085</name>
</gene>
<name>A0A5C8ZJT5_9ACTN</name>
<accession>A0A5C8ZJT5</accession>
<organism evidence="5 6">
    <name type="scientific">Quadrisphaera setariae</name>
    <dbReference type="NCBI Taxonomy" id="2593304"/>
    <lineage>
        <taxon>Bacteria</taxon>
        <taxon>Bacillati</taxon>
        <taxon>Actinomycetota</taxon>
        <taxon>Actinomycetes</taxon>
        <taxon>Kineosporiales</taxon>
        <taxon>Kineosporiaceae</taxon>
        <taxon>Quadrisphaera</taxon>
    </lineage>
</organism>
<comment type="caution">
    <text evidence="5">The sequence shown here is derived from an EMBL/GenBank/DDBJ whole genome shotgun (WGS) entry which is preliminary data.</text>
</comment>
<evidence type="ECO:0000313" key="6">
    <source>
        <dbReference type="Proteomes" id="UP000321234"/>
    </source>
</evidence>
<reference evidence="5 6" key="1">
    <citation type="submission" date="2019-07" db="EMBL/GenBank/DDBJ databases">
        <title>Quadrisphaera sp. strain DD2A genome sequencing and assembly.</title>
        <authorList>
            <person name="Kim I."/>
        </authorList>
    </citation>
    <scope>NUCLEOTIDE SEQUENCE [LARGE SCALE GENOMIC DNA]</scope>
    <source>
        <strain evidence="5 6">DD2A</strain>
    </source>
</reference>
<dbReference type="NCBIfam" id="TIGR00377">
    <property type="entry name" value="ant_ant_sig"/>
    <property type="match status" value="1"/>
</dbReference>
<dbReference type="InterPro" id="IPR002645">
    <property type="entry name" value="STAS_dom"/>
</dbReference>
<feature type="region of interest" description="Disordered" evidence="3">
    <location>
        <begin position="1"/>
        <end position="40"/>
    </location>
</feature>
<dbReference type="OrthoDB" id="9793697at2"/>
<protein>
    <recommendedName>
        <fullName evidence="2">Anti-sigma factor antagonist</fullName>
    </recommendedName>
</protein>
<dbReference type="CDD" id="cd07043">
    <property type="entry name" value="STAS_anti-anti-sigma_factors"/>
    <property type="match status" value="1"/>
</dbReference>
<evidence type="ECO:0000259" key="4">
    <source>
        <dbReference type="PROSITE" id="PS50801"/>
    </source>
</evidence>
<evidence type="ECO:0000256" key="2">
    <source>
        <dbReference type="RuleBase" id="RU003749"/>
    </source>
</evidence>
<dbReference type="Proteomes" id="UP000321234">
    <property type="component" value="Unassembled WGS sequence"/>
</dbReference>
<dbReference type="InterPro" id="IPR003658">
    <property type="entry name" value="Anti-sigma_ant"/>
</dbReference>
<dbReference type="PANTHER" id="PTHR33495">
    <property type="entry name" value="ANTI-SIGMA FACTOR ANTAGONIST TM_1081-RELATED-RELATED"/>
    <property type="match status" value="1"/>
</dbReference>
<dbReference type="SUPFAM" id="SSF52091">
    <property type="entry name" value="SpoIIaa-like"/>
    <property type="match status" value="1"/>
</dbReference>
<comment type="similarity">
    <text evidence="1 2">Belongs to the anti-sigma-factor antagonist family.</text>
</comment>
<proteinExistence type="inferred from homology"/>
<sequence>MSAGGGSSAEPAPAGSGRAPARPPRDLRKKAPVRRPLDAALTRDQDAEVLHLVGDLDLQAAPEVKGWSSRLLTEPADGSRRAVAVVVDLTDVPFVDSTGVGALLSVLRDVRGRGGDLVLAGPNHELTHLLASLGLPAVLQVFETREQALTHVHDRPRQQGAPE</sequence>
<keyword evidence="6" id="KW-1185">Reference proteome</keyword>
<dbReference type="Gene3D" id="3.30.750.24">
    <property type="entry name" value="STAS domain"/>
    <property type="match status" value="1"/>
</dbReference>
<dbReference type="AlphaFoldDB" id="A0A5C8ZJT5"/>
<dbReference type="InterPro" id="IPR036513">
    <property type="entry name" value="STAS_dom_sf"/>
</dbReference>
<dbReference type="EMBL" id="VKAC01000002">
    <property type="protein sequence ID" value="TXR57438.1"/>
    <property type="molecule type" value="Genomic_DNA"/>
</dbReference>
<feature type="domain" description="STAS" evidence="4">
    <location>
        <begin position="37"/>
        <end position="152"/>
    </location>
</feature>
<dbReference type="PROSITE" id="PS50801">
    <property type="entry name" value="STAS"/>
    <property type="match status" value="1"/>
</dbReference>
<feature type="compositionally biased region" description="Low complexity" evidence="3">
    <location>
        <begin position="8"/>
        <end position="20"/>
    </location>
</feature>
<evidence type="ECO:0000313" key="5">
    <source>
        <dbReference type="EMBL" id="TXR57438.1"/>
    </source>
</evidence>
<evidence type="ECO:0000256" key="1">
    <source>
        <dbReference type="ARBA" id="ARBA00009013"/>
    </source>
</evidence>
<dbReference type="PANTHER" id="PTHR33495:SF2">
    <property type="entry name" value="ANTI-SIGMA FACTOR ANTAGONIST TM_1081-RELATED"/>
    <property type="match status" value="1"/>
</dbReference>
<dbReference type="Pfam" id="PF01740">
    <property type="entry name" value="STAS"/>
    <property type="match status" value="1"/>
</dbReference>
<dbReference type="GO" id="GO:0043856">
    <property type="term" value="F:anti-sigma factor antagonist activity"/>
    <property type="evidence" value="ECO:0007669"/>
    <property type="project" value="InterPro"/>
</dbReference>
<evidence type="ECO:0000256" key="3">
    <source>
        <dbReference type="SAM" id="MobiDB-lite"/>
    </source>
</evidence>